<keyword evidence="3" id="KW-1185">Reference proteome</keyword>
<organism evidence="1 4">
    <name type="scientific">Leptospira adleri</name>
    <dbReference type="NCBI Taxonomy" id="2023186"/>
    <lineage>
        <taxon>Bacteria</taxon>
        <taxon>Pseudomonadati</taxon>
        <taxon>Spirochaetota</taxon>
        <taxon>Spirochaetia</taxon>
        <taxon>Leptospirales</taxon>
        <taxon>Leptospiraceae</taxon>
        <taxon>Leptospira</taxon>
    </lineage>
</organism>
<evidence type="ECO:0000313" key="4">
    <source>
        <dbReference type="Proteomes" id="UP000232188"/>
    </source>
</evidence>
<dbReference type="Proteomes" id="UP000232149">
    <property type="component" value="Unassembled WGS sequence"/>
</dbReference>
<dbReference type="EMBL" id="NPDV01000023">
    <property type="protein sequence ID" value="PJZ51495.1"/>
    <property type="molecule type" value="Genomic_DNA"/>
</dbReference>
<dbReference type="Proteomes" id="UP000232188">
    <property type="component" value="Unassembled WGS sequence"/>
</dbReference>
<protein>
    <submittedName>
        <fullName evidence="1">Uncharacterized protein</fullName>
    </submittedName>
</protein>
<gene>
    <name evidence="2" type="ORF">CH376_12480</name>
    <name evidence="1" type="ORF">CH380_19605</name>
</gene>
<proteinExistence type="predicted"/>
<evidence type="ECO:0000313" key="2">
    <source>
        <dbReference type="EMBL" id="PJZ61597.1"/>
    </source>
</evidence>
<accession>A0A2M9YIY1</accession>
<dbReference type="EMBL" id="NPDU01000029">
    <property type="protein sequence ID" value="PJZ61597.1"/>
    <property type="molecule type" value="Genomic_DNA"/>
</dbReference>
<evidence type="ECO:0000313" key="1">
    <source>
        <dbReference type="EMBL" id="PJZ51495.1"/>
    </source>
</evidence>
<dbReference type="AlphaFoldDB" id="A0A2M9YIY1"/>
<reference evidence="3 4" key="1">
    <citation type="submission" date="2017-07" db="EMBL/GenBank/DDBJ databases">
        <title>Leptospira spp. isolated from tropical soils.</title>
        <authorList>
            <person name="Thibeaux R."/>
            <person name="Iraola G."/>
            <person name="Ferres I."/>
            <person name="Bierque E."/>
            <person name="Girault D."/>
            <person name="Soupe-Gilbert M.-E."/>
            <person name="Picardeau M."/>
            <person name="Goarant C."/>
        </authorList>
    </citation>
    <scope>NUCLEOTIDE SEQUENCE [LARGE SCALE GENOMIC DNA]</scope>
    <source>
        <strain evidence="1 4">FH2-B-C1</strain>
        <strain evidence="2 3">FH2-B-D1</strain>
    </source>
</reference>
<dbReference type="RefSeq" id="WP_100787454.1">
    <property type="nucleotide sequence ID" value="NZ_NPDU01000029.1"/>
</dbReference>
<evidence type="ECO:0000313" key="3">
    <source>
        <dbReference type="Proteomes" id="UP000232149"/>
    </source>
</evidence>
<sequence>MFRPWRVERRGRSRLPRESKEKFAKGNKSEFEILVKKLIEQFRLSQVSESFPADHWEEYNIVKEQLPNLQLKRMWKRLENDFYFADLLKFEAEWKKYKTLNS</sequence>
<comment type="caution">
    <text evidence="1">The sequence shown here is derived from an EMBL/GenBank/DDBJ whole genome shotgun (WGS) entry which is preliminary data.</text>
</comment>
<name>A0A2M9YIY1_9LEPT</name>